<comment type="caution">
    <text evidence="1">The sequence shown here is derived from an EMBL/GenBank/DDBJ whole genome shotgun (WGS) entry which is preliminary data.</text>
</comment>
<dbReference type="PATRIC" id="fig|349123.13.peg.1199"/>
<dbReference type="eggNOG" id="ENOG502ZNW6">
    <property type="taxonomic scope" value="Bacteria"/>
</dbReference>
<dbReference type="RefSeq" id="WP_003664255.1">
    <property type="nucleotide sequence ID" value="NZ_AAPZ02000001.1"/>
</dbReference>
<dbReference type="InterPro" id="IPR024524">
    <property type="entry name" value="DUF3800"/>
</dbReference>
<dbReference type="AlphaFoldDB" id="B3XNC4"/>
<name>B3XNC4_LIMR1</name>
<proteinExistence type="predicted"/>
<gene>
    <name evidence="1" type="ORF">Lreu23DRAFT_4192</name>
</gene>
<dbReference type="Proteomes" id="UP000003853">
    <property type="component" value="Unassembled WGS sequence"/>
</dbReference>
<protein>
    <submittedName>
        <fullName evidence="1">GP21 protein</fullName>
    </submittedName>
</protein>
<dbReference type="Pfam" id="PF12686">
    <property type="entry name" value="DUF3800"/>
    <property type="match status" value="1"/>
</dbReference>
<reference evidence="2" key="1">
    <citation type="submission" date="2008-06" db="EMBL/GenBank/DDBJ databases">
        <title>Permanent draft sequence of Lactobacillus reuteri 100-23.</title>
        <authorList>
            <consortium name="US DOE Joint Genome Institute"/>
            <person name="Copeland A."/>
            <person name="Lucas S."/>
            <person name="Lapidus A."/>
            <person name="Barry K."/>
            <person name="Detter J.C."/>
            <person name="Glavina del Rio T."/>
            <person name="Hammon N."/>
            <person name="Israni S."/>
            <person name="Dalin E."/>
            <person name="Tice H."/>
            <person name="Pitluck S."/>
            <person name="Sun H."/>
            <person name="Schmutz J."/>
            <person name="Larimer F."/>
            <person name="Land M."/>
            <person name="Hauser L."/>
            <person name="Walter J."/>
            <person name="Heng N.C.K."/>
            <person name="Tannock G.W."/>
            <person name="Richardson P."/>
        </authorList>
    </citation>
    <scope>NUCLEOTIDE SEQUENCE [LARGE SCALE GENOMIC DNA]</scope>
    <source>
        <strain evidence="2">DSM 17509 / CIP 109821 / 100-23</strain>
    </source>
</reference>
<organism evidence="1 2">
    <name type="scientific">Limosilactobacillus reuteri subsp. rodentium (strain DSM 17509 / CIP 109821 / 100-23)</name>
    <name type="common">Lactobacillus reuteri</name>
    <dbReference type="NCBI Taxonomy" id="349123"/>
    <lineage>
        <taxon>Bacteria</taxon>
        <taxon>Bacillati</taxon>
        <taxon>Bacillota</taxon>
        <taxon>Bacilli</taxon>
        <taxon>Lactobacillales</taxon>
        <taxon>Lactobacillaceae</taxon>
        <taxon>Limosilactobacillus</taxon>
    </lineage>
</organism>
<dbReference type="EMBL" id="AAPZ02000001">
    <property type="protein sequence ID" value="EDX42676.1"/>
    <property type="molecule type" value="Genomic_DNA"/>
</dbReference>
<sequence length="242" mass="28485">MLFIDESGSITRSKAWKRRYFVIAIVESNNPLQVKRIFRKAKVKFLKEHTSKIYANLDYHNEIKGSEMPPKMKEFIFKELKNKTDVKLHYIIIDNHHLKDSLLDDVELCFNFVLCNYLRNLLKLNKYNNLAIKLDERNCSVRSLNSLGGYLKLDLMFQRKLIDRFDGCKYVDSTKSDLVQIADMVANTVYRSCKHDSLNGVNPQIMDRFFNDGNMYFPSWANNLNCFSHNIYELIDNSVKSR</sequence>
<accession>B3XNC4</accession>
<evidence type="ECO:0000313" key="2">
    <source>
        <dbReference type="Proteomes" id="UP000003853"/>
    </source>
</evidence>
<evidence type="ECO:0000313" key="1">
    <source>
        <dbReference type="EMBL" id="EDX42676.1"/>
    </source>
</evidence>